<protein>
    <submittedName>
        <fullName evidence="3">Uncharacterized protein</fullName>
    </submittedName>
</protein>
<feature type="non-terminal residue" evidence="3">
    <location>
        <position position="1"/>
    </location>
</feature>
<evidence type="ECO:0000313" key="3">
    <source>
        <dbReference type="EMBL" id="CAF3991507.1"/>
    </source>
</evidence>
<evidence type="ECO:0000313" key="2">
    <source>
        <dbReference type="EMBL" id="CAF1180160.1"/>
    </source>
</evidence>
<dbReference type="Proteomes" id="UP000677228">
    <property type="component" value="Unassembled WGS sequence"/>
</dbReference>
<accession>A0A8S2N769</accession>
<evidence type="ECO:0000313" key="4">
    <source>
        <dbReference type="Proteomes" id="UP000682733"/>
    </source>
</evidence>
<feature type="compositionally biased region" description="Polar residues" evidence="1">
    <location>
        <begin position="296"/>
        <end position="305"/>
    </location>
</feature>
<dbReference type="EMBL" id="CAJNOK010013230">
    <property type="protein sequence ID" value="CAF1180160.1"/>
    <property type="molecule type" value="Genomic_DNA"/>
</dbReference>
<dbReference type="AlphaFoldDB" id="A0A8S2N769"/>
<feature type="region of interest" description="Disordered" evidence="1">
    <location>
        <begin position="286"/>
        <end position="305"/>
    </location>
</feature>
<dbReference type="Proteomes" id="UP000682733">
    <property type="component" value="Unassembled WGS sequence"/>
</dbReference>
<gene>
    <name evidence="2" type="ORF">OVA965_LOCUS23019</name>
    <name evidence="3" type="ORF">TMI583_LOCUS23739</name>
</gene>
<sequence>MDTNINNNPRTWNVSDVMNWAKTFIVDDAILNKFKDIVSKLPSQKSDKNDILAPAATLIHSCAGPSLRLDVAKNVIDEIINHVQSTTKSEYHFNKLCKNFFGYLSSTEILLSAPPATQSTSATLLRSSQDFAYYAPIRESLRRILVKEEMIPLLIDSIQQQQQQTKKDDDLMFSYRDAHNGRNIKSNSFLLQLYTAGPTNPKAEIDGETLFIMITPVVVSLIFPKFSQRALFFHHRDLLFNSVPIFSTSSPYVTSTGISTDDLVDNLTILTEIIYSTDEKESTNLDHVDTLDEPGSETTVTSSNAITKKKNSWKSTLQAKFKRQRKPSAMTNDEVKAAKEKFSQETGGRPVKRKDESLAERHTESLIFYEVELTRKLDLRRNTQKCLDVLYGKLIAHDKTSYLTESVPFRVLKLLFKKLDESWQHVINKDTKPPLPTPSIRYTDETIDIMLDWSIVVSTTSAEDAVALWISLYDIFEIKFGQHSVPTRLLFSMIFNDKTEASKATRKILNDWEIKIDLNVPTVSTILKEEDNTPPSTITESIQKSEEDDSAVLLPGTTNNVKDQLPPPPPLQVENSKRKS</sequence>
<organism evidence="3 4">
    <name type="scientific">Didymodactylos carnosus</name>
    <dbReference type="NCBI Taxonomy" id="1234261"/>
    <lineage>
        <taxon>Eukaryota</taxon>
        <taxon>Metazoa</taxon>
        <taxon>Spiralia</taxon>
        <taxon>Gnathifera</taxon>
        <taxon>Rotifera</taxon>
        <taxon>Eurotatoria</taxon>
        <taxon>Bdelloidea</taxon>
        <taxon>Philodinida</taxon>
        <taxon>Philodinidae</taxon>
        <taxon>Didymodactylos</taxon>
    </lineage>
</organism>
<reference evidence="3" key="1">
    <citation type="submission" date="2021-02" db="EMBL/GenBank/DDBJ databases">
        <authorList>
            <person name="Nowell W R."/>
        </authorList>
    </citation>
    <scope>NUCLEOTIDE SEQUENCE</scope>
</reference>
<feature type="region of interest" description="Disordered" evidence="1">
    <location>
        <begin position="529"/>
        <end position="580"/>
    </location>
</feature>
<comment type="caution">
    <text evidence="3">The sequence shown here is derived from an EMBL/GenBank/DDBJ whole genome shotgun (WGS) entry which is preliminary data.</text>
</comment>
<dbReference type="EMBL" id="CAJOBA010034760">
    <property type="protein sequence ID" value="CAF3991507.1"/>
    <property type="molecule type" value="Genomic_DNA"/>
</dbReference>
<feature type="compositionally biased region" description="Polar residues" evidence="1">
    <location>
        <begin position="533"/>
        <end position="542"/>
    </location>
</feature>
<evidence type="ECO:0000256" key="1">
    <source>
        <dbReference type="SAM" id="MobiDB-lite"/>
    </source>
</evidence>
<name>A0A8S2N769_9BILA</name>
<proteinExistence type="predicted"/>